<dbReference type="Gene3D" id="3.30.450.330">
    <property type="match status" value="1"/>
</dbReference>
<feature type="domain" description="Penicillin-binding protein dimerisation" evidence="4">
    <location>
        <begin position="38"/>
        <end position="195"/>
    </location>
</feature>
<protein>
    <recommendedName>
        <fullName evidence="7">Penicillin-binding protein transpeptidase domain-containing protein</fullName>
    </recommendedName>
</protein>
<evidence type="ECO:0000259" key="4">
    <source>
        <dbReference type="Pfam" id="PF03717"/>
    </source>
</evidence>
<evidence type="ECO:0000313" key="6">
    <source>
        <dbReference type="Proteomes" id="UP000177763"/>
    </source>
</evidence>
<organism evidence="5 6">
    <name type="scientific">candidate division WWE3 bacterium RIFCSPLOWO2_12_FULL_36_10</name>
    <dbReference type="NCBI Taxonomy" id="1802630"/>
    <lineage>
        <taxon>Bacteria</taxon>
        <taxon>Katanobacteria</taxon>
    </lineage>
</organism>
<dbReference type="SUPFAM" id="SSF56519">
    <property type="entry name" value="Penicillin binding protein dimerisation domain"/>
    <property type="match status" value="1"/>
</dbReference>
<dbReference type="InterPro" id="IPR012338">
    <property type="entry name" value="Beta-lactam/transpept-like"/>
</dbReference>
<dbReference type="Gene3D" id="3.40.710.10">
    <property type="entry name" value="DD-peptidase/beta-lactamase superfamily"/>
    <property type="match status" value="1"/>
</dbReference>
<dbReference type="Proteomes" id="UP000177763">
    <property type="component" value="Unassembled WGS sequence"/>
</dbReference>
<dbReference type="Gene3D" id="3.90.1310.10">
    <property type="entry name" value="Penicillin-binding protein 2a (Domain 2)"/>
    <property type="match status" value="1"/>
</dbReference>
<dbReference type="STRING" id="1802630.A3H26_01960"/>
<proteinExistence type="predicted"/>
<dbReference type="InterPro" id="IPR001460">
    <property type="entry name" value="PCN-bd_Tpept"/>
</dbReference>
<dbReference type="SUPFAM" id="SSF56601">
    <property type="entry name" value="beta-lactamase/transpeptidase-like"/>
    <property type="match status" value="1"/>
</dbReference>
<dbReference type="InterPro" id="IPR005311">
    <property type="entry name" value="PBP_dimer"/>
</dbReference>
<dbReference type="GO" id="GO:0008658">
    <property type="term" value="F:penicillin binding"/>
    <property type="evidence" value="ECO:0007669"/>
    <property type="project" value="InterPro"/>
</dbReference>
<dbReference type="EMBL" id="MEVN01000040">
    <property type="protein sequence ID" value="OGC56336.1"/>
    <property type="molecule type" value="Genomic_DNA"/>
</dbReference>
<dbReference type="GO" id="GO:0005886">
    <property type="term" value="C:plasma membrane"/>
    <property type="evidence" value="ECO:0007669"/>
    <property type="project" value="TreeGrafter"/>
</dbReference>
<dbReference type="PANTHER" id="PTHR30627:SF1">
    <property type="entry name" value="PEPTIDOGLYCAN D,D-TRANSPEPTIDASE FTSI"/>
    <property type="match status" value="1"/>
</dbReference>
<reference evidence="5 6" key="1">
    <citation type="journal article" date="2016" name="Nat. Commun.">
        <title>Thousands of microbial genomes shed light on interconnected biogeochemical processes in an aquifer system.</title>
        <authorList>
            <person name="Anantharaman K."/>
            <person name="Brown C.T."/>
            <person name="Hug L.A."/>
            <person name="Sharon I."/>
            <person name="Castelle C.J."/>
            <person name="Probst A.J."/>
            <person name="Thomas B.C."/>
            <person name="Singh A."/>
            <person name="Wilkins M.J."/>
            <person name="Karaoz U."/>
            <person name="Brodie E.L."/>
            <person name="Williams K.H."/>
            <person name="Hubbard S.S."/>
            <person name="Banfield J.F."/>
        </authorList>
    </citation>
    <scope>NUCLEOTIDE SEQUENCE [LARGE SCALE GENOMIC DNA]</scope>
</reference>
<dbReference type="AlphaFoldDB" id="A0A1F4VGC1"/>
<evidence type="ECO:0000256" key="2">
    <source>
        <dbReference type="ARBA" id="ARBA00023136"/>
    </source>
</evidence>
<dbReference type="InterPro" id="IPR036138">
    <property type="entry name" value="PBP_dimer_sf"/>
</dbReference>
<dbReference type="PANTHER" id="PTHR30627">
    <property type="entry name" value="PEPTIDOGLYCAN D,D-TRANSPEPTIDASE"/>
    <property type="match status" value="1"/>
</dbReference>
<feature type="domain" description="Penicillin-binding protein transpeptidase" evidence="3">
    <location>
        <begin position="239"/>
        <end position="536"/>
    </location>
</feature>
<accession>A0A1F4VGC1</accession>
<gene>
    <name evidence="5" type="ORF">A3H26_01960</name>
</gene>
<dbReference type="InterPro" id="IPR050515">
    <property type="entry name" value="Beta-lactam/transpept"/>
</dbReference>
<evidence type="ECO:0008006" key="7">
    <source>
        <dbReference type="Google" id="ProtNLM"/>
    </source>
</evidence>
<dbReference type="Pfam" id="PF00905">
    <property type="entry name" value="Transpeptidase"/>
    <property type="match status" value="1"/>
</dbReference>
<dbReference type="GO" id="GO:0071555">
    <property type="term" value="P:cell wall organization"/>
    <property type="evidence" value="ECO:0007669"/>
    <property type="project" value="TreeGrafter"/>
</dbReference>
<evidence type="ECO:0000313" key="5">
    <source>
        <dbReference type="EMBL" id="OGC56336.1"/>
    </source>
</evidence>
<sequence>MHLFVLFLFALRLLSIQVFQNDKYKTLAKQQHTDLQDIPAKRGDILSSDGFPLATTRMAYLMYAEPKKLLNTDETIEKLIQILKSSDSTIDTDKLEDDLHKLLTLDLYWVLVRHNVSLQVKEKIESAGLKGIGFEEEPVRYYPEGSLASHVLGFVGGGEDSGLKGYFGIEGFFDGDLRGKSGRVIEEKGALGNPILVGGYKKVDTINGRDFVLTLNRAVQYIVEKRLKEGVIKYGAVSGSVIVMNPETGEIIAMANYPTYDPKDFTKEVNIEDKETFAKIERKNLAIADTYEPGSVIKSLTISSAVDLNIVNPQTTFSDDGPVSYSGHVINNWDGKHYGIQTIIQLLQKSNNIGAAWVGHLVGSERIHKYFSNFGLGFSTGIELEGEDAGILRDSAEWTDIDLANAAFGQGLLTTSIQILNAFNAVVNGGNLMKPKIVSKIIDNGKEIIVKPKVVRRIISEKTSETMIFLLTKAVEGGESKYFNIKNYQIAGKTGTAQIFVDGKYDSQKTNATFIGYVPVSKKFSMIVRLDQPTSSVFAAETAVPLWMDIAKDLLVFYSVTPDKF</sequence>
<evidence type="ECO:0000259" key="3">
    <source>
        <dbReference type="Pfam" id="PF00905"/>
    </source>
</evidence>
<comment type="subcellular location">
    <subcellularLocation>
        <location evidence="1">Membrane</location>
    </subcellularLocation>
</comment>
<keyword evidence="2" id="KW-0472">Membrane</keyword>
<comment type="caution">
    <text evidence="5">The sequence shown here is derived from an EMBL/GenBank/DDBJ whole genome shotgun (WGS) entry which is preliminary data.</text>
</comment>
<dbReference type="Pfam" id="PF03717">
    <property type="entry name" value="PBP_dimer"/>
    <property type="match status" value="1"/>
</dbReference>
<evidence type="ECO:0000256" key="1">
    <source>
        <dbReference type="ARBA" id="ARBA00004370"/>
    </source>
</evidence>
<name>A0A1F4VGC1_UNCKA</name>